<dbReference type="InterPro" id="IPR002306">
    <property type="entry name" value="Trp-tRNA-ligase"/>
</dbReference>
<keyword evidence="5 9" id="KW-0067">ATP-binding</keyword>
<dbReference type="GO" id="GO:0070183">
    <property type="term" value="P:mitochondrial tryptophanyl-tRNA aminoacylation"/>
    <property type="evidence" value="ECO:0007669"/>
    <property type="project" value="TreeGrafter"/>
</dbReference>
<proteinExistence type="inferred from homology"/>
<gene>
    <name evidence="10" type="ORF">GSLYS_00020236001</name>
</gene>
<comment type="similarity">
    <text evidence="1 9">Belongs to the class-I aminoacyl-tRNA synthetase family.</text>
</comment>
<dbReference type="PRINTS" id="PR01039">
    <property type="entry name" value="TRNASYNTHTRP"/>
</dbReference>
<evidence type="ECO:0000256" key="8">
    <source>
        <dbReference type="ARBA" id="ARBA00030268"/>
    </source>
</evidence>
<keyword evidence="6 9" id="KW-0648">Protein biosynthesis</keyword>
<comment type="caution">
    <text evidence="10">The sequence shown here is derived from an EMBL/GenBank/DDBJ whole genome shotgun (WGS) entry which is preliminary data.</text>
</comment>
<dbReference type="GO" id="GO:0005759">
    <property type="term" value="C:mitochondrial matrix"/>
    <property type="evidence" value="ECO:0007669"/>
    <property type="project" value="TreeGrafter"/>
</dbReference>
<dbReference type="SUPFAM" id="SSF52374">
    <property type="entry name" value="Nucleotidylyl transferase"/>
    <property type="match status" value="1"/>
</dbReference>
<evidence type="ECO:0000256" key="7">
    <source>
        <dbReference type="ARBA" id="ARBA00023146"/>
    </source>
</evidence>
<dbReference type="AlphaFoldDB" id="A0AAV2IPJ9"/>
<dbReference type="InterPro" id="IPR001412">
    <property type="entry name" value="aa-tRNA-synth_I_CS"/>
</dbReference>
<dbReference type="GO" id="GO:0005524">
    <property type="term" value="F:ATP binding"/>
    <property type="evidence" value="ECO:0007669"/>
    <property type="project" value="UniProtKB-KW"/>
</dbReference>
<sequence length="148" mass="16656">MTPYISVLFSQNHVPLIRIIRKSNIRILISHLHKAYMNMATFSESVKCDTRVFSGIQPTGDVHIGNYVGAITNWVKLQKKYSGNILLSIVDLHSITVPQQQNTLRQNILDMTANLLGCGIDPSKAILFQQSMVPYHTELAWILSCLCT</sequence>
<organism evidence="10 11">
    <name type="scientific">Lymnaea stagnalis</name>
    <name type="common">Great pond snail</name>
    <name type="synonym">Helix stagnalis</name>
    <dbReference type="NCBI Taxonomy" id="6523"/>
    <lineage>
        <taxon>Eukaryota</taxon>
        <taxon>Metazoa</taxon>
        <taxon>Spiralia</taxon>
        <taxon>Lophotrochozoa</taxon>
        <taxon>Mollusca</taxon>
        <taxon>Gastropoda</taxon>
        <taxon>Heterobranchia</taxon>
        <taxon>Euthyneura</taxon>
        <taxon>Panpulmonata</taxon>
        <taxon>Hygrophila</taxon>
        <taxon>Lymnaeoidea</taxon>
        <taxon>Lymnaeidae</taxon>
        <taxon>Lymnaea</taxon>
    </lineage>
</organism>
<dbReference type="EMBL" id="CAXITT010000866">
    <property type="protein sequence ID" value="CAL1546859.1"/>
    <property type="molecule type" value="Genomic_DNA"/>
</dbReference>
<dbReference type="PROSITE" id="PS00178">
    <property type="entry name" value="AA_TRNA_LIGASE_I"/>
    <property type="match status" value="1"/>
</dbReference>
<evidence type="ECO:0000256" key="9">
    <source>
        <dbReference type="RuleBase" id="RU363036"/>
    </source>
</evidence>
<dbReference type="Gene3D" id="3.40.50.620">
    <property type="entry name" value="HUPs"/>
    <property type="match status" value="1"/>
</dbReference>
<accession>A0AAV2IPJ9</accession>
<feature type="non-terminal residue" evidence="10">
    <location>
        <position position="148"/>
    </location>
</feature>
<keyword evidence="11" id="KW-1185">Reference proteome</keyword>
<dbReference type="InterPro" id="IPR014729">
    <property type="entry name" value="Rossmann-like_a/b/a_fold"/>
</dbReference>
<dbReference type="GO" id="GO:0004830">
    <property type="term" value="F:tryptophan-tRNA ligase activity"/>
    <property type="evidence" value="ECO:0007669"/>
    <property type="project" value="UniProtKB-EC"/>
</dbReference>
<evidence type="ECO:0000256" key="5">
    <source>
        <dbReference type="ARBA" id="ARBA00022840"/>
    </source>
</evidence>
<dbReference type="InterPro" id="IPR002305">
    <property type="entry name" value="aa-tRNA-synth_Ic"/>
</dbReference>
<evidence type="ECO:0000256" key="3">
    <source>
        <dbReference type="ARBA" id="ARBA00022598"/>
    </source>
</evidence>
<evidence type="ECO:0000256" key="2">
    <source>
        <dbReference type="ARBA" id="ARBA00013161"/>
    </source>
</evidence>
<keyword evidence="7 9" id="KW-0030">Aminoacyl-tRNA synthetase</keyword>
<dbReference type="PANTHER" id="PTHR43766:SF1">
    <property type="entry name" value="TRYPTOPHAN--TRNA LIGASE, MITOCHONDRIAL"/>
    <property type="match status" value="1"/>
</dbReference>
<keyword evidence="4 9" id="KW-0547">Nucleotide-binding</keyword>
<dbReference type="InterPro" id="IPR050203">
    <property type="entry name" value="Trp-tRNA_synthetase"/>
</dbReference>
<dbReference type="Proteomes" id="UP001497497">
    <property type="component" value="Unassembled WGS sequence"/>
</dbReference>
<protein>
    <recommendedName>
        <fullName evidence="2">tryptophan--tRNA ligase</fullName>
        <ecNumber evidence="2">6.1.1.2</ecNumber>
    </recommendedName>
    <alternativeName>
        <fullName evidence="8">Tryptophanyl-tRNA synthetase</fullName>
    </alternativeName>
</protein>
<keyword evidence="3 9" id="KW-0436">Ligase</keyword>
<evidence type="ECO:0000313" key="10">
    <source>
        <dbReference type="EMBL" id="CAL1546859.1"/>
    </source>
</evidence>
<evidence type="ECO:0000256" key="4">
    <source>
        <dbReference type="ARBA" id="ARBA00022741"/>
    </source>
</evidence>
<evidence type="ECO:0000313" key="11">
    <source>
        <dbReference type="Proteomes" id="UP001497497"/>
    </source>
</evidence>
<name>A0AAV2IPJ9_LYMST</name>
<evidence type="ECO:0000256" key="6">
    <source>
        <dbReference type="ARBA" id="ARBA00022917"/>
    </source>
</evidence>
<dbReference type="Pfam" id="PF00579">
    <property type="entry name" value="tRNA-synt_1b"/>
    <property type="match status" value="1"/>
</dbReference>
<dbReference type="EC" id="6.1.1.2" evidence="2"/>
<reference evidence="10 11" key="1">
    <citation type="submission" date="2024-04" db="EMBL/GenBank/DDBJ databases">
        <authorList>
            <consortium name="Genoscope - CEA"/>
            <person name="William W."/>
        </authorList>
    </citation>
    <scope>NUCLEOTIDE SEQUENCE [LARGE SCALE GENOMIC DNA]</scope>
</reference>
<dbReference type="PANTHER" id="PTHR43766">
    <property type="entry name" value="TRYPTOPHAN--TRNA LIGASE, MITOCHONDRIAL"/>
    <property type="match status" value="1"/>
</dbReference>
<evidence type="ECO:0000256" key="1">
    <source>
        <dbReference type="ARBA" id="ARBA00005594"/>
    </source>
</evidence>